<evidence type="ECO:0000256" key="11">
    <source>
        <dbReference type="ARBA" id="ARBA00023049"/>
    </source>
</evidence>
<keyword evidence="4" id="KW-1003">Cell membrane</keyword>
<evidence type="ECO:0000256" key="10">
    <source>
        <dbReference type="ARBA" id="ARBA00022989"/>
    </source>
</evidence>
<evidence type="ECO:0000256" key="13">
    <source>
        <dbReference type="SAM" id="Phobius"/>
    </source>
</evidence>
<dbReference type="GO" id="GO:0008237">
    <property type="term" value="F:metallopeptidase activity"/>
    <property type="evidence" value="ECO:0007669"/>
    <property type="project" value="UniProtKB-KW"/>
</dbReference>
<dbReference type="InterPro" id="IPR008915">
    <property type="entry name" value="Peptidase_M50"/>
</dbReference>
<evidence type="ECO:0000259" key="14">
    <source>
        <dbReference type="Pfam" id="PF02163"/>
    </source>
</evidence>
<evidence type="ECO:0000256" key="1">
    <source>
        <dbReference type="ARBA" id="ARBA00001947"/>
    </source>
</evidence>
<feature type="transmembrane region" description="Helical" evidence="13">
    <location>
        <begin position="163"/>
        <end position="191"/>
    </location>
</feature>
<feature type="transmembrane region" description="Helical" evidence="13">
    <location>
        <begin position="86"/>
        <end position="109"/>
    </location>
</feature>
<dbReference type="AlphaFoldDB" id="A0A0G0J158"/>
<dbReference type="GO" id="GO:0005886">
    <property type="term" value="C:plasma membrane"/>
    <property type="evidence" value="ECO:0007669"/>
    <property type="project" value="UniProtKB-SubCell"/>
</dbReference>
<comment type="subcellular location">
    <subcellularLocation>
        <location evidence="2">Cell membrane</location>
        <topology evidence="2">Multi-pass membrane protein</topology>
    </subcellularLocation>
</comment>
<keyword evidence="5" id="KW-0645">Protease</keyword>
<keyword evidence="7" id="KW-0479">Metal-binding</keyword>
<evidence type="ECO:0000256" key="3">
    <source>
        <dbReference type="ARBA" id="ARBA00007931"/>
    </source>
</evidence>
<dbReference type="PANTHER" id="PTHR35864:SF1">
    <property type="entry name" value="ZINC METALLOPROTEASE YWHC-RELATED"/>
    <property type="match status" value="1"/>
</dbReference>
<proteinExistence type="inferred from homology"/>
<keyword evidence="12 13" id="KW-0472">Membrane</keyword>
<organism evidence="15 16">
    <name type="scientific">Candidatus Nomurabacteria bacterium GW2011_GWA1_37_20</name>
    <dbReference type="NCBI Taxonomy" id="1618729"/>
    <lineage>
        <taxon>Bacteria</taxon>
        <taxon>Candidatus Nomuraibacteriota</taxon>
    </lineage>
</organism>
<dbReference type="EMBL" id="LBTA01000048">
    <property type="protein sequence ID" value="KKQ30174.1"/>
    <property type="molecule type" value="Genomic_DNA"/>
</dbReference>
<evidence type="ECO:0000256" key="12">
    <source>
        <dbReference type="ARBA" id="ARBA00023136"/>
    </source>
</evidence>
<evidence type="ECO:0000256" key="9">
    <source>
        <dbReference type="ARBA" id="ARBA00022833"/>
    </source>
</evidence>
<evidence type="ECO:0000313" key="16">
    <source>
        <dbReference type="Proteomes" id="UP000034701"/>
    </source>
</evidence>
<keyword evidence="6 13" id="KW-0812">Transmembrane</keyword>
<sequence length="193" mass="21203">MLDFIFSIAVLIMSVVIHEVSHGLAANALGDPTAKYDGRLTLNPLKHLDPVGSVLLPVFTYLIGGFIFGWAKPVPYNPYNLKNQRWGPALVGGAGPASNIFVALVFAALLRAFSASAPEPLAAIFTTIVFVNILLAVFNLVPIPPLDGSKDTFHRLQAVLEQYGFMILLLFIFVLWRYLIPLVFLLFRFFVGA</sequence>
<comment type="caution">
    <text evidence="15">The sequence shown here is derived from an EMBL/GenBank/DDBJ whole genome shotgun (WGS) entry which is preliminary data.</text>
</comment>
<keyword evidence="8" id="KW-0378">Hydrolase</keyword>
<reference evidence="15 16" key="1">
    <citation type="journal article" date="2015" name="Nature">
        <title>rRNA introns, odd ribosomes, and small enigmatic genomes across a large radiation of phyla.</title>
        <authorList>
            <person name="Brown C.T."/>
            <person name="Hug L.A."/>
            <person name="Thomas B.C."/>
            <person name="Sharon I."/>
            <person name="Castelle C.J."/>
            <person name="Singh A."/>
            <person name="Wilkins M.J."/>
            <person name="Williams K.H."/>
            <person name="Banfield J.F."/>
        </authorList>
    </citation>
    <scope>NUCLEOTIDE SEQUENCE [LARGE SCALE GENOMIC DNA]</scope>
</reference>
<dbReference type="Proteomes" id="UP000034701">
    <property type="component" value="Unassembled WGS sequence"/>
</dbReference>
<evidence type="ECO:0000256" key="7">
    <source>
        <dbReference type="ARBA" id="ARBA00022723"/>
    </source>
</evidence>
<dbReference type="InterPro" id="IPR044537">
    <property type="entry name" value="Rip2-like"/>
</dbReference>
<protein>
    <submittedName>
        <fullName evidence="15">Peptidase M50</fullName>
    </submittedName>
</protein>
<dbReference type="GO" id="GO:0046872">
    <property type="term" value="F:metal ion binding"/>
    <property type="evidence" value="ECO:0007669"/>
    <property type="project" value="UniProtKB-KW"/>
</dbReference>
<evidence type="ECO:0000256" key="6">
    <source>
        <dbReference type="ARBA" id="ARBA00022692"/>
    </source>
</evidence>
<evidence type="ECO:0000256" key="2">
    <source>
        <dbReference type="ARBA" id="ARBA00004651"/>
    </source>
</evidence>
<gene>
    <name evidence="15" type="ORF">US45_C0048G0004</name>
</gene>
<dbReference type="InterPro" id="IPR052348">
    <property type="entry name" value="Metallopeptidase_M50B"/>
</dbReference>
<comment type="cofactor">
    <cofactor evidence="1">
        <name>Zn(2+)</name>
        <dbReference type="ChEBI" id="CHEBI:29105"/>
    </cofactor>
</comment>
<feature type="domain" description="Peptidase M50" evidence="14">
    <location>
        <begin position="121"/>
        <end position="160"/>
    </location>
</feature>
<dbReference type="PATRIC" id="fig|1618729.3.peg.534"/>
<dbReference type="GO" id="GO:0006508">
    <property type="term" value="P:proteolysis"/>
    <property type="evidence" value="ECO:0007669"/>
    <property type="project" value="UniProtKB-KW"/>
</dbReference>
<keyword evidence="9" id="KW-0862">Zinc</keyword>
<accession>A0A0G0J158</accession>
<name>A0A0G0J158_9BACT</name>
<comment type="similarity">
    <text evidence="3">Belongs to the peptidase M50B family.</text>
</comment>
<feature type="transmembrane region" description="Helical" evidence="13">
    <location>
        <begin position="121"/>
        <end position="142"/>
    </location>
</feature>
<dbReference type="CDD" id="cd06158">
    <property type="entry name" value="S2P-M50_like_1"/>
    <property type="match status" value="1"/>
</dbReference>
<evidence type="ECO:0000256" key="8">
    <source>
        <dbReference type="ARBA" id="ARBA00022801"/>
    </source>
</evidence>
<evidence type="ECO:0000256" key="5">
    <source>
        <dbReference type="ARBA" id="ARBA00022670"/>
    </source>
</evidence>
<evidence type="ECO:0000256" key="4">
    <source>
        <dbReference type="ARBA" id="ARBA00022475"/>
    </source>
</evidence>
<keyword evidence="11" id="KW-0482">Metalloprotease</keyword>
<dbReference type="Pfam" id="PF02163">
    <property type="entry name" value="Peptidase_M50"/>
    <property type="match status" value="1"/>
</dbReference>
<keyword evidence="10 13" id="KW-1133">Transmembrane helix</keyword>
<evidence type="ECO:0000313" key="15">
    <source>
        <dbReference type="EMBL" id="KKQ30174.1"/>
    </source>
</evidence>
<dbReference type="PANTHER" id="PTHR35864">
    <property type="entry name" value="ZINC METALLOPROTEASE MJ0611-RELATED"/>
    <property type="match status" value="1"/>
</dbReference>
<feature type="transmembrane region" description="Helical" evidence="13">
    <location>
        <begin position="54"/>
        <end position="74"/>
    </location>
</feature>